<evidence type="ECO:0000313" key="2">
    <source>
        <dbReference type="EMBL" id="JAC79386.1"/>
    </source>
</evidence>
<evidence type="ECO:0000256" key="1">
    <source>
        <dbReference type="SAM" id="MobiDB-lite"/>
    </source>
</evidence>
<protein>
    <submittedName>
        <fullName evidence="2">Uncharacterized protein</fullName>
    </submittedName>
</protein>
<reference evidence="2" key="1">
    <citation type="submission" date="2014-05" db="EMBL/GenBank/DDBJ databases">
        <title>The transcriptome of the halophilic microalga Tetraselmis sp. GSL018 isolated from the Great Salt Lake, Utah.</title>
        <authorList>
            <person name="Jinkerson R.E."/>
            <person name="D'Adamo S."/>
            <person name="Posewitz M.C."/>
        </authorList>
    </citation>
    <scope>NUCLEOTIDE SEQUENCE</scope>
    <source>
        <strain evidence="2">GSL018</strain>
    </source>
</reference>
<sequence length="139" mass="15137">MDSLGFNVTVSLHTCESFMTELVVSSFIDSDVKPDCASCETESVVLPNVVNESTDYGTYSDVSDSDTRLRNGNERSTWEKLLESYGVDCSGLQSEDFGDLNEIIAGSCSSANYEGSGCPPEHKDSGNRPVRHAWEPQVP</sequence>
<dbReference type="EMBL" id="GBEZ01005977">
    <property type="protein sequence ID" value="JAC79386.1"/>
    <property type="molecule type" value="Transcribed_RNA"/>
</dbReference>
<gene>
    <name evidence="2" type="ORF">TSPGSL018_12837</name>
</gene>
<accession>A0A061S9D1</accession>
<dbReference type="AlphaFoldDB" id="A0A061S9D1"/>
<name>A0A061S9D1_9CHLO</name>
<organism evidence="2">
    <name type="scientific">Tetraselmis sp. GSL018</name>
    <dbReference type="NCBI Taxonomy" id="582737"/>
    <lineage>
        <taxon>Eukaryota</taxon>
        <taxon>Viridiplantae</taxon>
        <taxon>Chlorophyta</taxon>
        <taxon>core chlorophytes</taxon>
        <taxon>Chlorodendrophyceae</taxon>
        <taxon>Chlorodendrales</taxon>
        <taxon>Chlorodendraceae</taxon>
        <taxon>Tetraselmis</taxon>
    </lineage>
</organism>
<feature type="region of interest" description="Disordered" evidence="1">
    <location>
        <begin position="112"/>
        <end position="139"/>
    </location>
</feature>
<proteinExistence type="predicted"/>